<name>A0A0L6V0J2_9BASI</name>
<reference evidence="2 3" key="1">
    <citation type="submission" date="2015-08" db="EMBL/GenBank/DDBJ databases">
        <title>Next Generation Sequencing and Analysis of the Genome of Puccinia sorghi L Schw, the Causal Agent of Maize Common Rust.</title>
        <authorList>
            <person name="Rochi L."/>
            <person name="Burguener G."/>
            <person name="Darino M."/>
            <person name="Turjanski A."/>
            <person name="Kreff E."/>
            <person name="Dieguez M.J."/>
            <person name="Sacco F."/>
        </authorList>
    </citation>
    <scope>NUCLEOTIDE SEQUENCE [LARGE SCALE GENOMIC DNA]</scope>
    <source>
        <strain evidence="2 3">RO10H11247</strain>
    </source>
</reference>
<dbReference type="AlphaFoldDB" id="A0A0L6V0J2"/>
<feature type="region of interest" description="Disordered" evidence="1">
    <location>
        <begin position="64"/>
        <end position="101"/>
    </location>
</feature>
<gene>
    <name evidence="2" type="ORF">VP01_2995g2</name>
</gene>
<feature type="compositionally biased region" description="Polar residues" evidence="1">
    <location>
        <begin position="64"/>
        <end position="84"/>
    </location>
</feature>
<dbReference type="OrthoDB" id="8955945at2759"/>
<keyword evidence="3" id="KW-1185">Reference proteome</keyword>
<organism evidence="2 3">
    <name type="scientific">Puccinia sorghi</name>
    <dbReference type="NCBI Taxonomy" id="27349"/>
    <lineage>
        <taxon>Eukaryota</taxon>
        <taxon>Fungi</taxon>
        <taxon>Dikarya</taxon>
        <taxon>Basidiomycota</taxon>
        <taxon>Pucciniomycotina</taxon>
        <taxon>Pucciniomycetes</taxon>
        <taxon>Pucciniales</taxon>
        <taxon>Pucciniaceae</taxon>
        <taxon>Puccinia</taxon>
    </lineage>
</organism>
<comment type="caution">
    <text evidence="2">The sequence shown here is derived from an EMBL/GenBank/DDBJ whole genome shotgun (WGS) entry which is preliminary data.</text>
</comment>
<dbReference type="Proteomes" id="UP000037035">
    <property type="component" value="Unassembled WGS sequence"/>
</dbReference>
<evidence type="ECO:0000313" key="2">
    <source>
        <dbReference type="EMBL" id="KNZ54264.1"/>
    </source>
</evidence>
<dbReference type="EMBL" id="LAVV01007940">
    <property type="protein sequence ID" value="KNZ54264.1"/>
    <property type="molecule type" value="Genomic_DNA"/>
</dbReference>
<accession>A0A0L6V0J2</accession>
<feature type="compositionally biased region" description="Low complexity" evidence="1">
    <location>
        <begin position="85"/>
        <end position="101"/>
    </location>
</feature>
<evidence type="ECO:0008006" key="4">
    <source>
        <dbReference type="Google" id="ProtNLM"/>
    </source>
</evidence>
<sequence>PRRAPSSTTHPLPEQFDGTCGPAAQAFLQHTGLYCHSHLYQLPDDCSKIIFMLTNLSGNTTKWAQPINQRPNSSPVSTATSSTLSAKVRPSKPSVPSSNPAMWIPTLSSSMSMPMIPIGAKILSTPEVISP</sequence>
<dbReference type="VEuPathDB" id="FungiDB:VP01_2995g2"/>
<feature type="non-terminal residue" evidence="2">
    <location>
        <position position="1"/>
    </location>
</feature>
<protein>
    <recommendedName>
        <fullName evidence="4">DUF4939 domain-containing protein</fullName>
    </recommendedName>
</protein>
<evidence type="ECO:0000256" key="1">
    <source>
        <dbReference type="SAM" id="MobiDB-lite"/>
    </source>
</evidence>
<proteinExistence type="predicted"/>
<evidence type="ECO:0000313" key="3">
    <source>
        <dbReference type="Proteomes" id="UP000037035"/>
    </source>
</evidence>